<dbReference type="InterPro" id="IPR050392">
    <property type="entry name" value="Collagen/C1q_domain"/>
</dbReference>
<keyword evidence="5" id="KW-1185">Reference proteome</keyword>
<dbReference type="PANTHER" id="PTHR15427:SF2">
    <property type="entry name" value="EMILIN-3"/>
    <property type="match status" value="1"/>
</dbReference>
<sequence>MRMESAFVLLLTFATIVSGGGNETPQQVVTRYNNYKTICTGLGYQNVPCSGAGNEDIVAFHSSLTKPMIKFKNQETIVFDKVLLNEGNAYNEKTGKFTATVDGVYSFNWSILSLSGKFFISEIVHDSALIAYDYCDGRGRNSGYVMTSNQANIKLKKGDKVWIRTHGKDGYAHGVNWCKFSGFKL</sequence>
<protein>
    <submittedName>
        <fullName evidence="6">Complement C1q-like protein 3</fullName>
    </submittedName>
</protein>
<feature type="chain" id="PRO_5034350717" evidence="3">
    <location>
        <begin position="20"/>
        <end position="185"/>
    </location>
</feature>
<organism evidence="5 6">
    <name type="scientific">Crassostrea virginica</name>
    <name type="common">Eastern oyster</name>
    <dbReference type="NCBI Taxonomy" id="6565"/>
    <lineage>
        <taxon>Eukaryota</taxon>
        <taxon>Metazoa</taxon>
        <taxon>Spiralia</taxon>
        <taxon>Lophotrochozoa</taxon>
        <taxon>Mollusca</taxon>
        <taxon>Bivalvia</taxon>
        <taxon>Autobranchia</taxon>
        <taxon>Pteriomorphia</taxon>
        <taxon>Ostreida</taxon>
        <taxon>Ostreoidea</taxon>
        <taxon>Ostreidae</taxon>
        <taxon>Crassostrea</taxon>
    </lineage>
</organism>
<feature type="domain" description="C1q" evidence="4">
    <location>
        <begin position="53"/>
        <end position="185"/>
    </location>
</feature>
<proteinExistence type="predicted"/>
<dbReference type="GO" id="GO:0005576">
    <property type="term" value="C:extracellular region"/>
    <property type="evidence" value="ECO:0007669"/>
    <property type="project" value="UniProtKB-SubCell"/>
</dbReference>
<dbReference type="SUPFAM" id="SSF49842">
    <property type="entry name" value="TNF-like"/>
    <property type="match status" value="1"/>
</dbReference>
<keyword evidence="3" id="KW-0732">Signal</keyword>
<gene>
    <name evidence="6" type="primary">LOC111107889</name>
</gene>
<evidence type="ECO:0000259" key="4">
    <source>
        <dbReference type="PROSITE" id="PS50871"/>
    </source>
</evidence>
<accession>A0A8B8B783</accession>
<dbReference type="PANTHER" id="PTHR15427">
    <property type="entry name" value="EMILIN ELASTIN MICROFIBRIL INTERFACE-LOCATED PROTEIN ELASTIN MICROFIBRIL INTERFACER"/>
    <property type="match status" value="1"/>
</dbReference>
<dbReference type="Proteomes" id="UP000694844">
    <property type="component" value="Chromosome 8"/>
</dbReference>
<dbReference type="SMART" id="SM00110">
    <property type="entry name" value="C1Q"/>
    <property type="match status" value="1"/>
</dbReference>
<dbReference type="GeneID" id="111107889"/>
<dbReference type="OrthoDB" id="6077627at2759"/>
<dbReference type="Pfam" id="PF00386">
    <property type="entry name" value="C1q"/>
    <property type="match status" value="1"/>
</dbReference>
<evidence type="ECO:0000313" key="6">
    <source>
        <dbReference type="RefSeq" id="XP_022298998.1"/>
    </source>
</evidence>
<evidence type="ECO:0000256" key="1">
    <source>
        <dbReference type="ARBA" id="ARBA00004613"/>
    </source>
</evidence>
<dbReference type="InterPro" id="IPR001073">
    <property type="entry name" value="C1q_dom"/>
</dbReference>
<dbReference type="PRINTS" id="PR00007">
    <property type="entry name" value="COMPLEMNTC1Q"/>
</dbReference>
<comment type="subcellular location">
    <subcellularLocation>
        <location evidence="1">Secreted</location>
    </subcellularLocation>
</comment>
<dbReference type="InterPro" id="IPR008983">
    <property type="entry name" value="Tumour_necrosis_fac-like_dom"/>
</dbReference>
<dbReference type="PROSITE" id="PS50871">
    <property type="entry name" value="C1Q"/>
    <property type="match status" value="1"/>
</dbReference>
<name>A0A8B8B783_CRAVI</name>
<keyword evidence="2" id="KW-0964">Secreted</keyword>
<evidence type="ECO:0000256" key="2">
    <source>
        <dbReference type="ARBA" id="ARBA00022525"/>
    </source>
</evidence>
<dbReference type="KEGG" id="cvn:111107889"/>
<reference evidence="6" key="1">
    <citation type="submission" date="2025-08" db="UniProtKB">
        <authorList>
            <consortium name="RefSeq"/>
        </authorList>
    </citation>
    <scope>IDENTIFICATION</scope>
    <source>
        <tissue evidence="6">Whole sample</tissue>
    </source>
</reference>
<dbReference type="GO" id="GO:0031012">
    <property type="term" value="C:extracellular matrix"/>
    <property type="evidence" value="ECO:0007669"/>
    <property type="project" value="TreeGrafter"/>
</dbReference>
<evidence type="ECO:0000256" key="3">
    <source>
        <dbReference type="SAM" id="SignalP"/>
    </source>
</evidence>
<evidence type="ECO:0000313" key="5">
    <source>
        <dbReference type="Proteomes" id="UP000694844"/>
    </source>
</evidence>
<feature type="signal peptide" evidence="3">
    <location>
        <begin position="1"/>
        <end position="19"/>
    </location>
</feature>
<dbReference type="Gene3D" id="2.60.120.40">
    <property type="match status" value="1"/>
</dbReference>
<dbReference type="AlphaFoldDB" id="A0A8B8B783"/>
<dbReference type="RefSeq" id="XP_022298998.1">
    <property type="nucleotide sequence ID" value="XM_022443290.1"/>
</dbReference>